<gene>
    <name evidence="1" type="ORF">M752DRAFT_90441</name>
</gene>
<protein>
    <submittedName>
        <fullName evidence="1">Uncharacterized protein</fullName>
    </submittedName>
</protein>
<reference evidence="1 2" key="1">
    <citation type="submission" date="2018-07" db="EMBL/GenBank/DDBJ databases">
        <title>Section-level genome sequencing of Aspergillus section Nigri to investigate inter- and intra-species variation.</title>
        <authorList>
            <consortium name="DOE Joint Genome Institute"/>
            <person name="Vesth T.C."/>
            <person name="Nybo J.L."/>
            <person name="Theobald S."/>
            <person name="Frisvad J.C."/>
            <person name="Larsen T.O."/>
            <person name="Nielsen K.F."/>
            <person name="Hoof J.B."/>
            <person name="Brandl J."/>
            <person name="Salamov A."/>
            <person name="Riley R."/>
            <person name="Gladden J.M."/>
            <person name="Phatale P."/>
            <person name="Nielsen M.T."/>
            <person name="Lyhne E.K."/>
            <person name="Kogle M.E."/>
            <person name="Strasser K."/>
            <person name="McDonnell E."/>
            <person name="Barry K."/>
            <person name="Clum A."/>
            <person name="Chen C."/>
            <person name="Nolan M."/>
            <person name="Sandor L."/>
            <person name="Kuo A."/>
            <person name="Lipzen A."/>
            <person name="Hainaut M."/>
            <person name="Drula E."/>
            <person name="Tsang A."/>
            <person name="Magnuson J.K."/>
            <person name="Henrissat B."/>
            <person name="Wiebenga A."/>
            <person name="Simmons B.A."/>
            <person name="Makela M.R."/>
            <person name="De vries R.P."/>
            <person name="Grigoriev I.V."/>
            <person name="Mortensen U.H."/>
            <person name="Baker S.E."/>
            <person name="Andersen M.R."/>
        </authorList>
    </citation>
    <scope>NUCLEOTIDE SEQUENCE [LARGE SCALE GENOMIC DNA]</scope>
    <source>
        <strain evidence="1 2">ATCC 13157</strain>
    </source>
</reference>
<dbReference type="Proteomes" id="UP000254937">
    <property type="component" value="Unassembled WGS sequence"/>
</dbReference>
<dbReference type="AlphaFoldDB" id="A0A370P6W3"/>
<name>A0A370P6W3_ASPPH</name>
<dbReference type="EMBL" id="KZ851870">
    <property type="protein sequence ID" value="RDK37605.1"/>
    <property type="molecule type" value="Genomic_DNA"/>
</dbReference>
<keyword evidence="2" id="KW-1185">Reference proteome</keyword>
<evidence type="ECO:0000313" key="2">
    <source>
        <dbReference type="Proteomes" id="UP000254937"/>
    </source>
</evidence>
<sequence>MPSVSRVGPSHDAIATLRAANPLTVFLSSKFLLFFWEVSTRTIHYDCLYYGIHSLFLFLPRFLAVEQESTAGPGYNQSKAGAGRLRLGVLGAEGRLGRQEDGSLHACLGCATSTIWGFQAGGDGDHGATVGLSGHCESCSSFAAGGRAGSSDRIG</sequence>
<proteinExistence type="predicted"/>
<organism evidence="1 2">
    <name type="scientific">Aspergillus phoenicis ATCC 13157</name>
    <dbReference type="NCBI Taxonomy" id="1353007"/>
    <lineage>
        <taxon>Eukaryota</taxon>
        <taxon>Fungi</taxon>
        <taxon>Dikarya</taxon>
        <taxon>Ascomycota</taxon>
        <taxon>Pezizomycotina</taxon>
        <taxon>Eurotiomycetes</taxon>
        <taxon>Eurotiomycetidae</taxon>
        <taxon>Eurotiales</taxon>
        <taxon>Aspergillaceae</taxon>
        <taxon>Aspergillus</taxon>
    </lineage>
</organism>
<accession>A0A370P6W3</accession>
<evidence type="ECO:0000313" key="1">
    <source>
        <dbReference type="EMBL" id="RDK37605.1"/>
    </source>
</evidence>